<dbReference type="PANTHER" id="PTHR37319:SF1">
    <property type="entry name" value="TRANSPOSASE TN5 DIMERISATION DOMAIN-CONTAINING PROTEIN"/>
    <property type="match status" value="1"/>
</dbReference>
<dbReference type="PANTHER" id="PTHR37319">
    <property type="entry name" value="TRANSPOSASE"/>
    <property type="match status" value="1"/>
</dbReference>
<dbReference type="AlphaFoldDB" id="A1VWI5"/>
<dbReference type="InterPro" id="IPR047768">
    <property type="entry name" value="Tn5p-like"/>
</dbReference>
<gene>
    <name evidence="1" type="ordered locus">Pnap_4951</name>
</gene>
<reference evidence="2" key="1">
    <citation type="journal article" date="2009" name="Environ. Microbiol.">
        <title>The genome of Polaromonas naphthalenivorans strain CJ2, isolated from coal tar-contaminated sediment, reveals physiological and metabolic versatility and evolution through extensive horizontal gene transfer.</title>
        <authorList>
            <person name="Yagi J.M."/>
            <person name="Sims D."/>
            <person name="Brettin T."/>
            <person name="Bruce D."/>
            <person name="Madsen E.L."/>
        </authorList>
    </citation>
    <scope>NUCLEOTIDE SEQUENCE [LARGE SCALE GENOMIC DNA]</scope>
    <source>
        <strain evidence="2">CJ2</strain>
        <plasmid evidence="2">Plasmid pPNAP03</plasmid>
    </source>
</reference>
<geneLocation type="plasmid" evidence="1 2">
    <name>pPNAP03</name>
</geneLocation>
<keyword evidence="1" id="KW-0614">Plasmid</keyword>
<organism evidence="1 2">
    <name type="scientific">Polaromonas naphthalenivorans (strain CJ2)</name>
    <dbReference type="NCBI Taxonomy" id="365044"/>
    <lineage>
        <taxon>Bacteria</taxon>
        <taxon>Pseudomonadati</taxon>
        <taxon>Pseudomonadota</taxon>
        <taxon>Betaproteobacteria</taxon>
        <taxon>Burkholderiales</taxon>
        <taxon>Comamonadaceae</taxon>
        <taxon>Polaromonas</taxon>
    </lineage>
</organism>
<evidence type="ECO:0000313" key="1">
    <source>
        <dbReference type="EMBL" id="ABM40013.1"/>
    </source>
</evidence>
<dbReference type="Proteomes" id="UP000000644">
    <property type="component" value="Plasmid pPNAP03"/>
</dbReference>
<accession>A1VWI5</accession>
<dbReference type="EMBL" id="CP000532">
    <property type="protein sequence ID" value="ABM40013.1"/>
    <property type="molecule type" value="Genomic_DNA"/>
</dbReference>
<protein>
    <submittedName>
        <fullName evidence="1">Uncharacterized protein</fullName>
    </submittedName>
</protein>
<keyword evidence="2" id="KW-1185">Reference proteome</keyword>
<evidence type="ECO:0000313" key="2">
    <source>
        <dbReference type="Proteomes" id="UP000000644"/>
    </source>
</evidence>
<dbReference type="Gene3D" id="3.90.350.10">
    <property type="entry name" value="Transposase Inhibitor Protein From Tn5, Chain A, domain 1"/>
    <property type="match status" value="1"/>
</dbReference>
<name>A1VWI5_POLNA</name>
<dbReference type="SUPFAM" id="SSF53098">
    <property type="entry name" value="Ribonuclease H-like"/>
    <property type="match status" value="1"/>
</dbReference>
<dbReference type="KEGG" id="pna:Pnap_4951"/>
<dbReference type="HOGENOM" id="CLU_110212_0_0_4"/>
<dbReference type="InterPro" id="IPR012337">
    <property type="entry name" value="RNaseH-like_sf"/>
</dbReference>
<sequence>MREHAGVLCLQDTTELDYNDEAQRGLYLHPTYVVTPQREPLGVMNAWTWAREFKQGDGPRGGVLESVRWMESYERIAEQASELPGTRHVCIGDRESDILALLVMARKMNHAADLHGALPAQPGAARRGQAVG</sequence>
<proteinExistence type="predicted"/>